<name>T1AU69_9ZZZZ</name>
<dbReference type="Gene3D" id="1.10.10.2830">
    <property type="match status" value="1"/>
</dbReference>
<reference evidence="3" key="2">
    <citation type="journal article" date="2014" name="ISME J.">
        <title>Microbial stratification in low pH oxic and suboxic macroscopic growths along an acid mine drainage.</title>
        <authorList>
            <person name="Mendez-Garcia C."/>
            <person name="Mesa V."/>
            <person name="Sprenger R.R."/>
            <person name="Richter M."/>
            <person name="Diez M.S."/>
            <person name="Solano J."/>
            <person name="Bargiela R."/>
            <person name="Golyshina O.V."/>
            <person name="Manteca A."/>
            <person name="Ramos J.L."/>
            <person name="Gallego J.R."/>
            <person name="Llorente I."/>
            <person name="Martins Dos Santos V.A."/>
            <person name="Jensen O.N."/>
            <person name="Pelaez A.I."/>
            <person name="Sanchez J."/>
            <person name="Ferrer M."/>
        </authorList>
    </citation>
    <scope>NUCLEOTIDE SEQUENCE</scope>
</reference>
<protein>
    <submittedName>
        <fullName evidence="3">ParB-like partition protein</fullName>
    </submittedName>
</protein>
<gene>
    <name evidence="3" type="ORF">B1A_09876</name>
</gene>
<evidence type="ECO:0000256" key="1">
    <source>
        <dbReference type="ARBA" id="ARBA00006295"/>
    </source>
</evidence>
<dbReference type="PANTHER" id="PTHR33375">
    <property type="entry name" value="CHROMOSOME-PARTITIONING PROTEIN PARB-RELATED"/>
    <property type="match status" value="1"/>
</dbReference>
<dbReference type="InterPro" id="IPR041468">
    <property type="entry name" value="HTH_ParB/Spo0J"/>
</dbReference>
<feature type="non-terminal residue" evidence="3">
    <location>
        <position position="122"/>
    </location>
</feature>
<feature type="domain" description="ParB/Spo0J HTH" evidence="2">
    <location>
        <begin position="9"/>
        <end position="96"/>
    </location>
</feature>
<reference evidence="3" key="1">
    <citation type="submission" date="2013-08" db="EMBL/GenBank/DDBJ databases">
        <authorList>
            <person name="Mendez C."/>
            <person name="Richter M."/>
            <person name="Ferrer M."/>
            <person name="Sanchez J."/>
        </authorList>
    </citation>
    <scope>NUCLEOTIDE SEQUENCE</scope>
</reference>
<evidence type="ECO:0000313" key="3">
    <source>
        <dbReference type="EMBL" id="EQD60992.1"/>
    </source>
</evidence>
<sequence>MIENLQRRDVHPLEEAQGFRALLNLDEPKYSIEQIAAKTGKSPAYVAQRLKLTELSPAVVEAFYKDEIGVGHALLLAKLQPAEQEQALAACFREDWGGGSKSKRILLPVRNLQQWIEHNILL</sequence>
<dbReference type="EMBL" id="AUZX01007032">
    <property type="protein sequence ID" value="EQD60992.1"/>
    <property type="molecule type" value="Genomic_DNA"/>
</dbReference>
<proteinExistence type="inferred from homology"/>
<accession>T1AU69</accession>
<dbReference type="FunFam" id="1.10.10.2830:FF:000001">
    <property type="entry name" value="Chromosome partitioning protein ParB"/>
    <property type="match status" value="1"/>
</dbReference>
<dbReference type="AlphaFoldDB" id="T1AU69"/>
<dbReference type="GO" id="GO:0007059">
    <property type="term" value="P:chromosome segregation"/>
    <property type="evidence" value="ECO:0007669"/>
    <property type="project" value="TreeGrafter"/>
</dbReference>
<dbReference type="InterPro" id="IPR050336">
    <property type="entry name" value="Chromosome_partition/occlusion"/>
</dbReference>
<dbReference type="PANTHER" id="PTHR33375:SF7">
    <property type="entry name" value="CHROMOSOME 2-PARTITIONING PROTEIN PARB-RELATED"/>
    <property type="match status" value="1"/>
</dbReference>
<comment type="similarity">
    <text evidence="1">Belongs to the ParB family.</text>
</comment>
<dbReference type="Pfam" id="PF17762">
    <property type="entry name" value="HTH_ParB"/>
    <property type="match status" value="1"/>
</dbReference>
<organism evidence="3">
    <name type="scientific">mine drainage metagenome</name>
    <dbReference type="NCBI Taxonomy" id="410659"/>
    <lineage>
        <taxon>unclassified sequences</taxon>
        <taxon>metagenomes</taxon>
        <taxon>ecological metagenomes</taxon>
    </lineage>
</organism>
<dbReference type="GO" id="GO:0005694">
    <property type="term" value="C:chromosome"/>
    <property type="evidence" value="ECO:0007669"/>
    <property type="project" value="TreeGrafter"/>
</dbReference>
<evidence type="ECO:0000259" key="2">
    <source>
        <dbReference type="Pfam" id="PF17762"/>
    </source>
</evidence>
<dbReference type="SUPFAM" id="SSF109709">
    <property type="entry name" value="KorB DNA-binding domain-like"/>
    <property type="match status" value="1"/>
</dbReference>
<comment type="caution">
    <text evidence="3">The sequence shown here is derived from an EMBL/GenBank/DDBJ whole genome shotgun (WGS) entry which is preliminary data.</text>
</comment>